<keyword evidence="2" id="KW-0723">Serine/threonine-protein kinase</keyword>
<dbReference type="GO" id="GO:0005524">
    <property type="term" value="F:ATP binding"/>
    <property type="evidence" value="ECO:0007669"/>
    <property type="project" value="UniProtKB-UniRule"/>
</dbReference>
<feature type="signal peptide" evidence="15">
    <location>
        <begin position="1"/>
        <end position="22"/>
    </location>
</feature>
<feature type="domain" description="Protein kinase" evidence="16">
    <location>
        <begin position="971"/>
        <end position="1280"/>
    </location>
</feature>
<proteinExistence type="predicted"/>
<dbReference type="Pfam" id="PF07714">
    <property type="entry name" value="PK_Tyr_Ser-Thr"/>
    <property type="match status" value="1"/>
</dbReference>
<evidence type="ECO:0000256" key="10">
    <source>
        <dbReference type="ARBA" id="ARBA00023136"/>
    </source>
</evidence>
<evidence type="ECO:0000256" key="7">
    <source>
        <dbReference type="ARBA" id="ARBA00022777"/>
    </source>
</evidence>
<evidence type="ECO:0000256" key="1">
    <source>
        <dbReference type="ARBA" id="ARBA00004167"/>
    </source>
</evidence>
<dbReference type="CDD" id="cd14066">
    <property type="entry name" value="STKc_IRAK"/>
    <property type="match status" value="1"/>
</dbReference>
<evidence type="ECO:0000256" key="11">
    <source>
        <dbReference type="ARBA" id="ARBA00023180"/>
    </source>
</evidence>
<evidence type="ECO:0000313" key="18">
    <source>
        <dbReference type="Proteomes" id="UP000257109"/>
    </source>
</evidence>
<feature type="transmembrane region" description="Helical" evidence="14">
    <location>
        <begin position="238"/>
        <end position="260"/>
    </location>
</feature>
<dbReference type="PANTHER" id="PTHR46008:SF2">
    <property type="entry name" value="LEAF RUST 10 DISEASE-RESISTANCE LOCUS RECEPTOR-LIKE PROTEIN KINASE-LIKE 1.4"/>
    <property type="match status" value="1"/>
</dbReference>
<evidence type="ECO:0000256" key="9">
    <source>
        <dbReference type="ARBA" id="ARBA00022989"/>
    </source>
</evidence>
<feature type="compositionally biased region" description="Polar residues" evidence="13">
    <location>
        <begin position="933"/>
        <end position="943"/>
    </location>
</feature>
<dbReference type="Pfam" id="PF00069">
    <property type="entry name" value="Pkinase"/>
    <property type="match status" value="1"/>
</dbReference>
<dbReference type="STRING" id="157652.A0A371E287"/>
<comment type="subcellular location">
    <subcellularLocation>
        <location evidence="1">Membrane</location>
        <topology evidence="1">Single-pass membrane protein</topology>
    </subcellularLocation>
</comment>
<keyword evidence="9 14" id="KW-1133">Transmembrane helix</keyword>
<dbReference type="FunFam" id="3.30.200.20:FF:000039">
    <property type="entry name" value="receptor-like protein kinase FERONIA"/>
    <property type="match status" value="1"/>
</dbReference>
<protein>
    <submittedName>
        <fullName evidence="17">LEAF RUST 10 DISEASE-RESISTANCE LOCUS RECEPTOR-LIKE PROTEIN KINASE-like 1.1</fullName>
    </submittedName>
</protein>
<evidence type="ECO:0000256" key="14">
    <source>
        <dbReference type="SAM" id="Phobius"/>
    </source>
</evidence>
<evidence type="ECO:0000259" key="16">
    <source>
        <dbReference type="PROSITE" id="PS50011"/>
    </source>
</evidence>
<dbReference type="OrthoDB" id="4062651at2759"/>
<keyword evidence="4 14" id="KW-0812">Transmembrane</keyword>
<feature type="region of interest" description="Disordered" evidence="13">
    <location>
        <begin position="931"/>
        <end position="951"/>
    </location>
</feature>
<dbReference type="EMBL" id="QJKJ01017106">
    <property type="protein sequence ID" value="RDX60118.1"/>
    <property type="molecule type" value="Genomic_DNA"/>
</dbReference>
<sequence>MAAYSMFAFHFLLSCFMLLVLAAVQLKEDHDECLQHQPCGYLGHISFPFTTSSNPQCGLQIKGCKEDGTDKEIQLTTDYQKLFKIDSIFTSLGPKYLSIFIHYPDFDAVSPEPLIDPFKIKNNITFSICKNSNTDMSFYRSCPYYDIYFTSSSGGLEFPLPMPTILFPCLLDRFLPLGTVLNPTSCTFVDLPPSCENCNPENGCRVEHEKQNFTCSPGAPLPLVPTHEAKGQNSKAKIGLYVGIPSAVAVVALVVILLLYKGGNKYSGLQNQPRSAYSASFTESRTVYFGIPIFSYEELQKATNNFDQARELGEGGFGTVFYGILQDGREVAVKRLFERNYRPVESFINEIQILTRLRHRNLVSLYGCTSRHSRELLLVYEYIPNGTVSSHLHGDQEKPCLLPWPVRMKIAIETATALAYLHASDIIHRDVKTSNILLDSDFGVKVADFGLSRLFPDDATHVSTAPRGTPGYVDPDYRLCYQLTTKSDVYSFGVVLVELISSLKAVDMNRSRENVKLANLALRKIQKGEFCELVDPSLGFQSDEKVKSMIVSVAELAFRCLQGDKELRPSMDEVLEVLQIIQSGREEPGNLEGIEVHGAGAAQSYAHPPLPNTLMRPQQPVNHNTTVNLSNTKFAKSNEKKSYDTTRSIVFYFPSIHFEFVKSKMAQYSFLRFLVLCYSLLPLLAEDEKKYQGNDCPASLQCGQFKELQFLFSNTSNQGCDFRIWGCDVQYAFKIVQSSNRTWYESESMDGNNSFSVIDHTLRKLLNSRNCKALTYNLNAPLPPSSPMLHFQVKMEHNITLLRCKHRLQNSTKYIYHLSCNHSDIYYPAQHFGTDDMSENACSTIHLQINSPNPVDNSTDLYSFLHAKFWMLILVSKYCRKCPENGIQCQVDNFRCVSAKGLAAIGFVGVIILRLIILLFHKWKNSRSDKQKQSQNVHCNPDTNPIPESGSNLFGVPIFSYTELEKATTNFDEARELGSGGFGTVYYGQLLTHFINYHFHINIKSFHFSSFVISSLISQQPGKLSDGREVAVKRLYEHRYRGVKQFMNEIEILTRLRHRNLVSLYGCSSRHSRELLLVYEYIPNGTVACHLHGDLAKAGFLPWPIRMKIATETASALSYLHATGIIHRDVKTNNILLDNNFWVKVADFGLSRLFPNNVSHVSTAPQGTPGYVDPAYHQCYQLTSKSDVYSFGVVLVELISSLKAVDITRDSDVINLSNLAIKKIKNGAFSELVDPSLGFELDKEIKKKTFSVAELAFQCLQEDKDLRPSMVEVLEALKRIEGKEDESSI</sequence>
<keyword evidence="5 15" id="KW-0732">Signal</keyword>
<feature type="domain" description="Protein kinase" evidence="16">
    <location>
        <begin position="306"/>
        <end position="581"/>
    </location>
</feature>
<evidence type="ECO:0000256" key="4">
    <source>
        <dbReference type="ARBA" id="ARBA00022692"/>
    </source>
</evidence>
<keyword evidence="8 12" id="KW-0067">ATP-binding</keyword>
<evidence type="ECO:0000256" key="15">
    <source>
        <dbReference type="SAM" id="SignalP"/>
    </source>
</evidence>
<evidence type="ECO:0000256" key="13">
    <source>
        <dbReference type="SAM" id="MobiDB-lite"/>
    </source>
</evidence>
<evidence type="ECO:0000256" key="5">
    <source>
        <dbReference type="ARBA" id="ARBA00022729"/>
    </source>
</evidence>
<dbReference type="PROSITE" id="PS00108">
    <property type="entry name" value="PROTEIN_KINASE_ST"/>
    <property type="match status" value="2"/>
</dbReference>
<evidence type="ECO:0000313" key="17">
    <source>
        <dbReference type="EMBL" id="RDX60118.1"/>
    </source>
</evidence>
<dbReference type="InterPro" id="IPR000719">
    <property type="entry name" value="Prot_kinase_dom"/>
</dbReference>
<dbReference type="GO" id="GO:0004674">
    <property type="term" value="F:protein serine/threonine kinase activity"/>
    <property type="evidence" value="ECO:0007669"/>
    <property type="project" value="UniProtKB-KW"/>
</dbReference>
<dbReference type="InterPro" id="IPR001245">
    <property type="entry name" value="Ser-Thr/Tyr_kinase_cat_dom"/>
</dbReference>
<gene>
    <name evidence="17" type="primary">LRK10L-1.1</name>
    <name evidence="17" type="ORF">CR513_61770</name>
</gene>
<keyword evidence="18" id="KW-1185">Reference proteome</keyword>
<evidence type="ECO:0000256" key="3">
    <source>
        <dbReference type="ARBA" id="ARBA00022679"/>
    </source>
</evidence>
<dbReference type="PROSITE" id="PS00107">
    <property type="entry name" value="PROTEIN_KINASE_ATP"/>
    <property type="match status" value="1"/>
</dbReference>
<dbReference type="SUPFAM" id="SSF56112">
    <property type="entry name" value="Protein kinase-like (PK-like)"/>
    <property type="match status" value="2"/>
</dbReference>
<dbReference type="Gene3D" id="3.30.200.20">
    <property type="entry name" value="Phosphorylase Kinase, domain 1"/>
    <property type="match status" value="3"/>
</dbReference>
<dbReference type="InterPro" id="IPR011009">
    <property type="entry name" value="Kinase-like_dom_sf"/>
</dbReference>
<evidence type="ECO:0000256" key="2">
    <source>
        <dbReference type="ARBA" id="ARBA00022527"/>
    </source>
</evidence>
<dbReference type="GO" id="GO:0005886">
    <property type="term" value="C:plasma membrane"/>
    <property type="evidence" value="ECO:0007669"/>
    <property type="project" value="UniProtKB-ARBA"/>
</dbReference>
<dbReference type="Gene3D" id="1.10.510.10">
    <property type="entry name" value="Transferase(Phosphotransferase) domain 1"/>
    <property type="match status" value="2"/>
</dbReference>
<organism evidence="17 18">
    <name type="scientific">Mucuna pruriens</name>
    <name type="common">Velvet bean</name>
    <name type="synonym">Dolichos pruriens</name>
    <dbReference type="NCBI Taxonomy" id="157652"/>
    <lineage>
        <taxon>Eukaryota</taxon>
        <taxon>Viridiplantae</taxon>
        <taxon>Streptophyta</taxon>
        <taxon>Embryophyta</taxon>
        <taxon>Tracheophyta</taxon>
        <taxon>Spermatophyta</taxon>
        <taxon>Magnoliopsida</taxon>
        <taxon>eudicotyledons</taxon>
        <taxon>Gunneridae</taxon>
        <taxon>Pentapetalae</taxon>
        <taxon>rosids</taxon>
        <taxon>fabids</taxon>
        <taxon>Fabales</taxon>
        <taxon>Fabaceae</taxon>
        <taxon>Papilionoideae</taxon>
        <taxon>50 kb inversion clade</taxon>
        <taxon>NPAAA clade</taxon>
        <taxon>indigoferoid/millettioid clade</taxon>
        <taxon>Phaseoleae</taxon>
        <taxon>Mucuna</taxon>
    </lineage>
</organism>
<dbReference type="FunFam" id="1.10.510.10:FF:000161">
    <property type="entry name" value="Wall-associated receptor kinase-like 20"/>
    <property type="match status" value="2"/>
</dbReference>
<dbReference type="PANTHER" id="PTHR46008">
    <property type="entry name" value="LEAF RUST 10 DISEASE-RESISTANCE LOCUS RECEPTOR-LIKE PROTEIN KINASE-LIKE 1.4"/>
    <property type="match status" value="1"/>
</dbReference>
<keyword evidence="3" id="KW-0808">Transferase</keyword>
<feature type="non-terminal residue" evidence="17">
    <location>
        <position position="1"/>
    </location>
</feature>
<evidence type="ECO:0000256" key="6">
    <source>
        <dbReference type="ARBA" id="ARBA00022741"/>
    </source>
</evidence>
<evidence type="ECO:0000256" key="12">
    <source>
        <dbReference type="PROSITE-ProRule" id="PRU10141"/>
    </source>
</evidence>
<evidence type="ECO:0000256" key="8">
    <source>
        <dbReference type="ARBA" id="ARBA00022840"/>
    </source>
</evidence>
<dbReference type="PROSITE" id="PS50011">
    <property type="entry name" value="PROTEIN_KINASE_DOM"/>
    <property type="match status" value="2"/>
</dbReference>
<name>A0A371E287_MUCPR</name>
<keyword evidence="10 14" id="KW-0472">Membrane</keyword>
<accession>A0A371E287</accession>
<reference evidence="17" key="1">
    <citation type="submission" date="2018-05" db="EMBL/GenBank/DDBJ databases">
        <title>Draft genome of Mucuna pruriens seed.</title>
        <authorList>
            <person name="Nnadi N.E."/>
            <person name="Vos R."/>
            <person name="Hasami M.H."/>
            <person name="Devisetty U.K."/>
            <person name="Aguiy J.C."/>
        </authorList>
    </citation>
    <scope>NUCLEOTIDE SEQUENCE [LARGE SCALE GENOMIC DNA]</scope>
    <source>
        <strain evidence="17">JCA_2017</strain>
    </source>
</reference>
<feature type="binding site" evidence="12">
    <location>
        <position position="334"/>
    </location>
    <ligand>
        <name>ATP</name>
        <dbReference type="ChEBI" id="CHEBI:30616"/>
    </ligand>
</feature>
<keyword evidence="6 12" id="KW-0547">Nucleotide-binding</keyword>
<dbReference type="Proteomes" id="UP000257109">
    <property type="component" value="Unassembled WGS sequence"/>
</dbReference>
<dbReference type="InterPro" id="IPR017441">
    <property type="entry name" value="Protein_kinase_ATP_BS"/>
</dbReference>
<keyword evidence="11" id="KW-0325">Glycoprotein</keyword>
<dbReference type="SMART" id="SM00220">
    <property type="entry name" value="S_TKc"/>
    <property type="match status" value="2"/>
</dbReference>
<keyword evidence="7" id="KW-0418">Kinase</keyword>
<feature type="chain" id="PRO_5016894889" evidence="15">
    <location>
        <begin position="23"/>
        <end position="1289"/>
    </location>
</feature>
<dbReference type="InterPro" id="IPR008271">
    <property type="entry name" value="Ser/Thr_kinase_AS"/>
</dbReference>
<comment type="caution">
    <text evidence="17">The sequence shown here is derived from an EMBL/GenBank/DDBJ whole genome shotgun (WGS) entry which is preliminary data.</text>
</comment>